<dbReference type="AlphaFoldDB" id="A0A2W5P0F2"/>
<evidence type="ECO:0000256" key="4">
    <source>
        <dbReference type="ARBA" id="ARBA00022989"/>
    </source>
</evidence>
<name>A0A2W5P0F2_9SPHN</name>
<organism evidence="7 8">
    <name type="scientific">Sphingomonas taxi</name>
    <dbReference type="NCBI Taxonomy" id="1549858"/>
    <lineage>
        <taxon>Bacteria</taxon>
        <taxon>Pseudomonadati</taxon>
        <taxon>Pseudomonadota</taxon>
        <taxon>Alphaproteobacteria</taxon>
        <taxon>Sphingomonadales</taxon>
        <taxon>Sphingomonadaceae</taxon>
        <taxon>Sphingomonas</taxon>
    </lineage>
</organism>
<evidence type="ECO:0000256" key="2">
    <source>
        <dbReference type="ARBA" id="ARBA00022475"/>
    </source>
</evidence>
<dbReference type="GO" id="GO:0022857">
    <property type="term" value="F:transmembrane transporter activity"/>
    <property type="evidence" value="ECO:0007669"/>
    <property type="project" value="InterPro"/>
</dbReference>
<dbReference type="InterPro" id="IPR000390">
    <property type="entry name" value="Small_drug/metabolite_transptr"/>
</dbReference>
<keyword evidence="4 6" id="KW-1133">Transmembrane helix</keyword>
<gene>
    <name evidence="7" type="ORF">DI544_11515</name>
</gene>
<dbReference type="Proteomes" id="UP000249229">
    <property type="component" value="Unassembled WGS sequence"/>
</dbReference>
<accession>A0A2W5P0F2</accession>
<dbReference type="Gene3D" id="1.10.3730.20">
    <property type="match status" value="1"/>
</dbReference>
<evidence type="ECO:0000313" key="8">
    <source>
        <dbReference type="Proteomes" id="UP000249229"/>
    </source>
</evidence>
<dbReference type="SUPFAM" id="SSF103481">
    <property type="entry name" value="Multidrug resistance efflux transporter EmrE"/>
    <property type="match status" value="1"/>
</dbReference>
<keyword evidence="2" id="KW-1003">Cell membrane</keyword>
<evidence type="ECO:0000256" key="6">
    <source>
        <dbReference type="SAM" id="Phobius"/>
    </source>
</evidence>
<comment type="subcellular location">
    <subcellularLocation>
        <location evidence="1">Cell membrane</location>
        <topology evidence="1">Multi-pass membrane protein</topology>
    </subcellularLocation>
</comment>
<feature type="transmembrane region" description="Helical" evidence="6">
    <location>
        <begin position="53"/>
        <end position="72"/>
    </location>
</feature>
<reference evidence="7 8" key="1">
    <citation type="submission" date="2017-08" db="EMBL/GenBank/DDBJ databases">
        <title>Infants hospitalized years apart are colonized by the same room-sourced microbial strains.</title>
        <authorList>
            <person name="Brooks B."/>
            <person name="Olm M.R."/>
            <person name="Firek B.A."/>
            <person name="Baker R."/>
            <person name="Thomas B.C."/>
            <person name="Morowitz M.J."/>
            <person name="Banfield J.F."/>
        </authorList>
    </citation>
    <scope>NUCLEOTIDE SEQUENCE [LARGE SCALE GENOMIC DNA]</scope>
    <source>
        <strain evidence="7">S2_005_001_R1_22</strain>
    </source>
</reference>
<feature type="transmembrane region" description="Helical" evidence="6">
    <location>
        <begin position="79"/>
        <end position="99"/>
    </location>
</feature>
<evidence type="ECO:0000313" key="7">
    <source>
        <dbReference type="EMBL" id="PZQ59281.1"/>
    </source>
</evidence>
<sequence length="124" mass="12911">MTRTSLGLILLSVTITAIAQIVLKAGMTGAAVQRALATGPIVRTAMTVLLDPFVVGGLVLYFGAALIWLVVLSKIEVSLAYPCVALGFVLTAVLGRLFFHEALSTTRIVATLLICAGVALLARS</sequence>
<evidence type="ECO:0008006" key="9">
    <source>
        <dbReference type="Google" id="ProtNLM"/>
    </source>
</evidence>
<feature type="transmembrane region" description="Helical" evidence="6">
    <location>
        <begin position="105"/>
        <end position="122"/>
    </location>
</feature>
<dbReference type="GO" id="GO:0005886">
    <property type="term" value="C:plasma membrane"/>
    <property type="evidence" value="ECO:0007669"/>
    <property type="project" value="UniProtKB-SubCell"/>
</dbReference>
<protein>
    <recommendedName>
        <fullName evidence="9">EamA domain-containing protein</fullName>
    </recommendedName>
</protein>
<keyword evidence="3 6" id="KW-0812">Transmembrane</keyword>
<dbReference type="PANTHER" id="PTHR30561:SF9">
    <property type="entry name" value="4-AMINO-4-DEOXY-L-ARABINOSE-PHOSPHOUNDECAPRENOL FLIPPASE SUBUNIT ARNF-RELATED"/>
    <property type="match status" value="1"/>
</dbReference>
<comment type="caution">
    <text evidence="7">The sequence shown here is derived from an EMBL/GenBank/DDBJ whole genome shotgun (WGS) entry which is preliminary data.</text>
</comment>
<dbReference type="EMBL" id="QFQI01000009">
    <property type="protein sequence ID" value="PZQ59281.1"/>
    <property type="molecule type" value="Genomic_DNA"/>
</dbReference>
<evidence type="ECO:0000256" key="1">
    <source>
        <dbReference type="ARBA" id="ARBA00004651"/>
    </source>
</evidence>
<dbReference type="PANTHER" id="PTHR30561">
    <property type="entry name" value="SMR FAMILY PROTON-DEPENDENT DRUG EFFLUX TRANSPORTER SUGE"/>
    <property type="match status" value="1"/>
</dbReference>
<keyword evidence="5 6" id="KW-0472">Membrane</keyword>
<evidence type="ECO:0000256" key="5">
    <source>
        <dbReference type="ARBA" id="ARBA00023136"/>
    </source>
</evidence>
<dbReference type="InterPro" id="IPR037185">
    <property type="entry name" value="EmrE-like"/>
</dbReference>
<proteinExistence type="predicted"/>
<evidence type="ECO:0000256" key="3">
    <source>
        <dbReference type="ARBA" id="ARBA00022692"/>
    </source>
</evidence>